<dbReference type="EMBL" id="LJSX01000032">
    <property type="protein sequence ID" value="KPQ09220.1"/>
    <property type="molecule type" value="Genomic_DNA"/>
</dbReference>
<organism evidence="1 3">
    <name type="scientific">Saliniramus fredricksonii</name>
    <dbReference type="NCBI Taxonomy" id="1653334"/>
    <lineage>
        <taxon>Bacteria</taxon>
        <taxon>Pseudomonadati</taxon>
        <taxon>Pseudomonadota</taxon>
        <taxon>Alphaproteobacteria</taxon>
        <taxon>Hyphomicrobiales</taxon>
        <taxon>Salinarimonadaceae</taxon>
        <taxon>Saliniramus</taxon>
    </lineage>
</organism>
<evidence type="ECO:0000313" key="4">
    <source>
        <dbReference type="Proteomes" id="UP000182800"/>
    </source>
</evidence>
<dbReference type="SUPFAM" id="SSF81901">
    <property type="entry name" value="HCP-like"/>
    <property type="match status" value="1"/>
</dbReference>
<dbReference type="RefSeq" id="WP_108721882.1">
    <property type="nucleotide sequence ID" value="NZ_FMBM01000002.1"/>
</dbReference>
<proteinExistence type="predicted"/>
<dbReference type="Gene3D" id="1.25.40.10">
    <property type="entry name" value="Tetratricopeptide repeat domain"/>
    <property type="match status" value="1"/>
</dbReference>
<keyword evidence="4" id="KW-1185">Reference proteome</keyword>
<dbReference type="EMBL" id="FMBM01000002">
    <property type="protein sequence ID" value="SCC82063.1"/>
    <property type="molecule type" value="Genomic_DNA"/>
</dbReference>
<name>A0A0P7ZWN0_9HYPH</name>
<reference evidence="2 4" key="2">
    <citation type="submission" date="2016-08" db="EMBL/GenBank/DDBJ databases">
        <authorList>
            <person name="Varghese N."/>
            <person name="Submissions Spin"/>
        </authorList>
    </citation>
    <scope>NUCLEOTIDE SEQUENCE [LARGE SCALE GENOMIC DNA]</scope>
    <source>
        <strain evidence="2 4">HL-109</strain>
    </source>
</reference>
<dbReference type="InterPro" id="IPR011990">
    <property type="entry name" value="TPR-like_helical_dom_sf"/>
</dbReference>
<evidence type="ECO:0000313" key="3">
    <source>
        <dbReference type="Proteomes" id="UP000050497"/>
    </source>
</evidence>
<dbReference type="Proteomes" id="UP000050497">
    <property type="component" value="Unassembled WGS sequence"/>
</dbReference>
<protein>
    <submittedName>
        <fullName evidence="1">Sel1 repeat</fullName>
    </submittedName>
</protein>
<sequence>MARYDMARYEPDTIALARTGTGATDIVTPGRDVEDGRAFYELGLMYAAGRSVAIDLVSAHKWLNVAVFKGCRDAIAHRAELAGEMSREEIASAQRQAREFLMLH</sequence>
<dbReference type="OrthoDB" id="5321503at2"/>
<accession>A0A0P7ZWN0</accession>
<gene>
    <name evidence="2" type="ORF">GA0071312_3038</name>
    <name evidence="1" type="ORF">HLUCCO17_15785</name>
</gene>
<dbReference type="AlphaFoldDB" id="A0A0P7ZWN0"/>
<dbReference type="STRING" id="1653334.GA0071312_3038"/>
<dbReference type="Proteomes" id="UP000182800">
    <property type="component" value="Unassembled WGS sequence"/>
</dbReference>
<evidence type="ECO:0000313" key="1">
    <source>
        <dbReference type="EMBL" id="KPQ09220.1"/>
    </source>
</evidence>
<reference evidence="1 3" key="1">
    <citation type="submission" date="2015-09" db="EMBL/GenBank/DDBJ databases">
        <title>Identification and resolution of microdiversity through metagenomic sequencing of parallel consortia.</title>
        <authorList>
            <person name="Nelson W.C."/>
            <person name="Romine M.F."/>
            <person name="Lindemann S.R."/>
        </authorList>
    </citation>
    <scope>NUCLEOTIDE SEQUENCE [LARGE SCALE GENOMIC DNA]</scope>
    <source>
        <strain evidence="1">HL-109</strain>
    </source>
</reference>
<comment type="caution">
    <text evidence="1">The sequence shown here is derived from an EMBL/GenBank/DDBJ whole genome shotgun (WGS) entry which is preliminary data.</text>
</comment>
<evidence type="ECO:0000313" key="2">
    <source>
        <dbReference type="EMBL" id="SCC82063.1"/>
    </source>
</evidence>